<dbReference type="KEGG" id="vg:30309042"/>
<evidence type="ECO:0000313" key="2">
    <source>
        <dbReference type="Proteomes" id="UP000201283"/>
    </source>
</evidence>
<dbReference type="Proteomes" id="UP000201283">
    <property type="component" value="Genome"/>
</dbReference>
<gene>
    <name evidence="1" type="ORF">MX01_236</name>
</gene>
<dbReference type="RefSeq" id="YP_009324133.1">
    <property type="nucleotide sequence ID" value="NC_031934.1"/>
</dbReference>
<name>A0A172Q235_9CAUD</name>
<sequence length="205" mass="23604">MTWLNRQANNIKPFSYIGSKTNCTFENGVIIDCKGKEYWTSCEQSRFKEAIEEEKPIVEILAITPFDIVINIERSEQLEVQARDNDDYFNLVYAGGGFGVFGCTHPAKRPEVRAHMKAANYMNQPDYRPWKTSRANPLDWMLSDIAYTNYCIINSSGRACGWRRLINSGINVSETTSKSMIKQFNEGWVPNDDPEFIKLKMLYSK</sequence>
<organism evidence="1 2">
    <name type="scientific">Escherichia phage MX01</name>
    <dbReference type="NCBI Taxonomy" id="1837930"/>
    <lineage>
        <taxon>Viruses</taxon>
        <taxon>Duplodnaviria</taxon>
        <taxon>Heunggongvirae</taxon>
        <taxon>Uroviricota</taxon>
        <taxon>Caudoviricetes</taxon>
        <taxon>Pantevenvirales</taxon>
        <taxon>Straboviridae</taxon>
        <taxon>Tevenvirinae</taxon>
        <taxon>Dhakavirus</taxon>
        <taxon>Dhakavirus mx01</taxon>
    </lineage>
</organism>
<evidence type="ECO:0008006" key="3">
    <source>
        <dbReference type="Google" id="ProtNLM"/>
    </source>
</evidence>
<dbReference type="EMBL" id="KU878969">
    <property type="protein sequence ID" value="AND76181.1"/>
    <property type="molecule type" value="Genomic_DNA"/>
</dbReference>
<reference evidence="2" key="1">
    <citation type="submission" date="2016-03" db="EMBL/GenBank/DDBJ databases">
        <title>Genome analysis of T4 like phage of avian pathogenic Escherichia coli.</title>
        <authorList>
            <person name="Chen M."/>
            <person name="Xu J."/>
            <person name="Zhang W."/>
        </authorList>
    </citation>
    <scope>NUCLEOTIDE SEQUENCE [LARGE SCALE GENOMIC DNA]</scope>
</reference>
<accession>A0A172Q235</accession>
<keyword evidence="2" id="KW-1185">Reference proteome</keyword>
<protein>
    <recommendedName>
        <fullName evidence="3">Homing endonuclease</fullName>
    </recommendedName>
</protein>
<evidence type="ECO:0000313" key="1">
    <source>
        <dbReference type="EMBL" id="AND76181.1"/>
    </source>
</evidence>
<dbReference type="GeneID" id="30309042"/>
<proteinExistence type="predicted"/>